<keyword evidence="7" id="KW-1185">Reference proteome</keyword>
<reference evidence="6 7" key="1">
    <citation type="journal article" date="2023" name="Antonie Van Leeuwenhoek">
        <title>Mesoterricola silvestris gen. nov., sp. nov., Mesoterricola sediminis sp. nov., Geothrix oryzae sp. nov., Geothrix edaphica sp. nov., Geothrix rubra sp. nov., and Geothrix limicola sp. nov., six novel members of Acidobacteriota isolated from soils.</title>
        <authorList>
            <person name="Itoh H."/>
            <person name="Sugisawa Y."/>
            <person name="Mise K."/>
            <person name="Xu Z."/>
            <person name="Kuniyasu M."/>
            <person name="Ushijima N."/>
            <person name="Kawano K."/>
            <person name="Kobayashi E."/>
            <person name="Shiratori Y."/>
            <person name="Masuda Y."/>
            <person name="Senoo K."/>
        </authorList>
    </citation>
    <scope>NUCLEOTIDE SEQUENCE [LARGE SCALE GENOMIC DNA]</scope>
    <source>
        <strain evidence="6 7">Red803</strain>
    </source>
</reference>
<comment type="subcellular location">
    <subcellularLocation>
        <location evidence="1">Membrane</location>
        <topology evidence="1">Multi-pass membrane protein</topology>
    </subcellularLocation>
</comment>
<keyword evidence="2 5" id="KW-0812">Transmembrane</keyword>
<feature type="transmembrane region" description="Helical" evidence="5">
    <location>
        <begin position="119"/>
        <end position="140"/>
    </location>
</feature>
<proteinExistence type="predicted"/>
<keyword evidence="3 5" id="KW-1133">Transmembrane helix</keyword>
<protein>
    <recommendedName>
        <fullName evidence="8">ZIP family metal transporter</fullName>
    </recommendedName>
</protein>
<evidence type="ECO:0000313" key="7">
    <source>
        <dbReference type="Proteomes" id="UP001165089"/>
    </source>
</evidence>
<gene>
    <name evidence="6" type="ORF">GETHPA_06010</name>
</gene>
<evidence type="ECO:0000313" key="6">
    <source>
        <dbReference type="EMBL" id="GLH69068.1"/>
    </source>
</evidence>
<evidence type="ECO:0008006" key="8">
    <source>
        <dbReference type="Google" id="ProtNLM"/>
    </source>
</evidence>
<dbReference type="PANTHER" id="PTHR11040:SF44">
    <property type="entry name" value="PROTEIN ZNTC-RELATED"/>
    <property type="match status" value="1"/>
</dbReference>
<accession>A0ABQ5Q319</accession>
<feature type="transmembrane region" description="Helical" evidence="5">
    <location>
        <begin position="65"/>
        <end position="84"/>
    </location>
</feature>
<evidence type="ECO:0000256" key="1">
    <source>
        <dbReference type="ARBA" id="ARBA00004141"/>
    </source>
</evidence>
<dbReference type="RefSeq" id="WP_285722835.1">
    <property type="nucleotide sequence ID" value="NZ_BSDD01000001.1"/>
</dbReference>
<dbReference type="PANTHER" id="PTHR11040">
    <property type="entry name" value="ZINC/IRON TRANSPORTER"/>
    <property type="match status" value="1"/>
</dbReference>
<dbReference type="Pfam" id="PF02535">
    <property type="entry name" value="Zip"/>
    <property type="match status" value="1"/>
</dbReference>
<evidence type="ECO:0000256" key="5">
    <source>
        <dbReference type="SAM" id="Phobius"/>
    </source>
</evidence>
<comment type="caution">
    <text evidence="6">The sequence shown here is derived from an EMBL/GenBank/DDBJ whole genome shotgun (WGS) entry which is preliminary data.</text>
</comment>
<dbReference type="InterPro" id="IPR003689">
    <property type="entry name" value="ZIP"/>
</dbReference>
<feature type="transmembrane region" description="Helical" evidence="5">
    <location>
        <begin position="219"/>
        <end position="236"/>
    </location>
</feature>
<evidence type="ECO:0000256" key="4">
    <source>
        <dbReference type="ARBA" id="ARBA00023136"/>
    </source>
</evidence>
<sequence>MALYWLAPLASLATLLGGWGVVRFLQGRAHYMRLLSGVAAGYLLSVTLVRVIPECIEPAIGGERNAFWVLAGYLLVHVMEHGITLHFHYGEETHRGSPISGVMALVGLSLHSLMDGVSIGAALAMGSNLGPLVVLGILLHRIPEGGTIASIFLVRGFGKRGALLAAGTLALAALLGATGQALLHLPPGPTLGLTGGLALYVASSDLLPEVQKEPGPRGALALLGGVAIFLLSARFLPHVH</sequence>
<feature type="transmembrane region" description="Helical" evidence="5">
    <location>
        <begin position="161"/>
        <end position="183"/>
    </location>
</feature>
<name>A0ABQ5Q319_9BACT</name>
<organism evidence="6 7">
    <name type="scientific">Geothrix rubra</name>
    <dbReference type="NCBI Taxonomy" id="2927977"/>
    <lineage>
        <taxon>Bacteria</taxon>
        <taxon>Pseudomonadati</taxon>
        <taxon>Acidobacteriota</taxon>
        <taxon>Holophagae</taxon>
        <taxon>Holophagales</taxon>
        <taxon>Holophagaceae</taxon>
        <taxon>Geothrix</taxon>
    </lineage>
</organism>
<evidence type="ECO:0000256" key="2">
    <source>
        <dbReference type="ARBA" id="ARBA00022692"/>
    </source>
</evidence>
<keyword evidence="4 5" id="KW-0472">Membrane</keyword>
<feature type="transmembrane region" description="Helical" evidence="5">
    <location>
        <begin position="34"/>
        <end position="53"/>
    </location>
</feature>
<dbReference type="EMBL" id="BSDD01000001">
    <property type="protein sequence ID" value="GLH69068.1"/>
    <property type="molecule type" value="Genomic_DNA"/>
</dbReference>
<feature type="transmembrane region" description="Helical" evidence="5">
    <location>
        <begin position="6"/>
        <end position="22"/>
    </location>
</feature>
<evidence type="ECO:0000256" key="3">
    <source>
        <dbReference type="ARBA" id="ARBA00022989"/>
    </source>
</evidence>
<dbReference type="Proteomes" id="UP001165089">
    <property type="component" value="Unassembled WGS sequence"/>
</dbReference>